<evidence type="ECO:0000256" key="5">
    <source>
        <dbReference type="RuleBase" id="RU003512"/>
    </source>
</evidence>
<dbReference type="SUPFAM" id="SSF53807">
    <property type="entry name" value="Helical backbone' metal receptor"/>
    <property type="match status" value="1"/>
</dbReference>
<dbReference type="PRINTS" id="PR00690">
    <property type="entry name" value="ADHESNFAMILY"/>
</dbReference>
<dbReference type="Pfam" id="PF01297">
    <property type="entry name" value="ZnuA"/>
    <property type="match status" value="1"/>
</dbReference>
<dbReference type="PANTHER" id="PTHR42953:SF1">
    <property type="entry name" value="METAL-BINDING PROTEIN HI_0362-RELATED"/>
    <property type="match status" value="1"/>
</dbReference>
<evidence type="ECO:0000256" key="3">
    <source>
        <dbReference type="ARBA" id="ARBA00022723"/>
    </source>
</evidence>
<comment type="caution">
    <text evidence="6">The sequence shown here is derived from an EMBL/GenBank/DDBJ whole genome shotgun (WGS) entry which is preliminary data.</text>
</comment>
<evidence type="ECO:0000313" key="6">
    <source>
        <dbReference type="EMBL" id="GAX02870.1"/>
    </source>
</evidence>
<evidence type="ECO:0000256" key="1">
    <source>
        <dbReference type="ARBA" id="ARBA00004196"/>
    </source>
</evidence>
<dbReference type="PROSITE" id="PS51257">
    <property type="entry name" value="PROKAR_LIPOPROTEIN"/>
    <property type="match status" value="1"/>
</dbReference>
<accession>A0A1Z5IM81</accession>
<organism evidence="6 7">
    <name type="scientific">Secundilactobacillus pentosiphilus</name>
    <dbReference type="NCBI Taxonomy" id="1714682"/>
    <lineage>
        <taxon>Bacteria</taxon>
        <taxon>Bacillati</taxon>
        <taxon>Bacillota</taxon>
        <taxon>Bacilli</taxon>
        <taxon>Lactobacillales</taxon>
        <taxon>Lactobacillaceae</taxon>
        <taxon>Secundilactobacillus</taxon>
    </lineage>
</organism>
<dbReference type="Proteomes" id="UP000198430">
    <property type="component" value="Unassembled WGS sequence"/>
</dbReference>
<evidence type="ECO:0000256" key="2">
    <source>
        <dbReference type="ARBA" id="ARBA00022448"/>
    </source>
</evidence>
<proteinExistence type="inferred from homology"/>
<sequence length="302" mass="33512">MFSGKKIRLGVLTLILAIGIILGGCSPHSEHNEKQSSEPIKVVTSTDFYGEVAKAVVGNKGTVSAIINKPSMDPHDYEPTPNVAKEVHGADVVVANGVGYDTWMNKLADGGNDTYIKVGNDLLGKKDGDNPHLWYLPSTMPILANALAKQFAKRQPKNKKYFKNNAEKYIKSLSGINDEIQKIKKMSLKINQKQVYVSEPVFDYAINTLGFKVANKSFEMAVENQSDPAPKTISKMQDGLKKHKVAFFVFNKQVDSKTVNNLMDVAKKNNVPVLPVTETLPANEDYAEWMTNQYRQLAKILH</sequence>
<keyword evidence="7" id="KW-1185">Reference proteome</keyword>
<evidence type="ECO:0000256" key="4">
    <source>
        <dbReference type="ARBA" id="ARBA00022729"/>
    </source>
</evidence>
<dbReference type="GO" id="GO:0046872">
    <property type="term" value="F:metal ion binding"/>
    <property type="evidence" value="ECO:0007669"/>
    <property type="project" value="UniProtKB-KW"/>
</dbReference>
<protein>
    <submittedName>
        <fullName evidence="6">Metal ABC transporter substrate-binding protein</fullName>
    </submittedName>
</protein>
<keyword evidence="4" id="KW-0732">Signal</keyword>
<comment type="similarity">
    <text evidence="5">Belongs to the bacterial solute-binding protein 9 family.</text>
</comment>
<reference evidence="6 7" key="1">
    <citation type="submission" date="2015-11" db="EMBL/GenBank/DDBJ databases">
        <title>Draft genome sequences of new species of the genus Lactobacillus isolated from orchardgrass silage.</title>
        <authorList>
            <person name="Tohno M."/>
            <person name="Tanizawa Y."/>
            <person name="Arita M."/>
        </authorList>
    </citation>
    <scope>NUCLEOTIDE SEQUENCE [LARGE SCALE GENOMIC DNA]</scope>
    <source>
        <strain evidence="6 7">IWT140</strain>
    </source>
</reference>
<dbReference type="GO" id="GO:0007155">
    <property type="term" value="P:cell adhesion"/>
    <property type="evidence" value="ECO:0007669"/>
    <property type="project" value="InterPro"/>
</dbReference>
<keyword evidence="3" id="KW-0479">Metal-binding</keyword>
<dbReference type="InterPro" id="IPR006129">
    <property type="entry name" value="AdhesinB"/>
</dbReference>
<dbReference type="InterPro" id="IPR050492">
    <property type="entry name" value="Bact_metal-bind_prot9"/>
</dbReference>
<dbReference type="Gene3D" id="3.40.50.1980">
    <property type="entry name" value="Nitrogenase molybdenum iron protein domain"/>
    <property type="match status" value="2"/>
</dbReference>
<evidence type="ECO:0000313" key="7">
    <source>
        <dbReference type="Proteomes" id="UP000198430"/>
    </source>
</evidence>
<dbReference type="PANTHER" id="PTHR42953">
    <property type="entry name" value="HIGH-AFFINITY ZINC UPTAKE SYSTEM PROTEIN ZNUA-RELATED"/>
    <property type="match status" value="1"/>
</dbReference>
<dbReference type="PRINTS" id="PR00691">
    <property type="entry name" value="ADHESINB"/>
</dbReference>
<keyword evidence="2 5" id="KW-0813">Transport</keyword>
<dbReference type="InterPro" id="IPR006128">
    <property type="entry name" value="Lipoprotein_PsaA-like"/>
</dbReference>
<dbReference type="GO" id="GO:0030313">
    <property type="term" value="C:cell envelope"/>
    <property type="evidence" value="ECO:0007669"/>
    <property type="project" value="UniProtKB-SubCell"/>
</dbReference>
<dbReference type="RefSeq" id="WP_089087859.1">
    <property type="nucleotide sequence ID" value="NZ_BCMH01000002.1"/>
</dbReference>
<dbReference type="EMBL" id="BCMH01000002">
    <property type="protein sequence ID" value="GAX02870.1"/>
    <property type="molecule type" value="Genomic_DNA"/>
</dbReference>
<comment type="subcellular location">
    <subcellularLocation>
        <location evidence="1">Cell envelope</location>
    </subcellularLocation>
</comment>
<dbReference type="GO" id="GO:0030001">
    <property type="term" value="P:metal ion transport"/>
    <property type="evidence" value="ECO:0007669"/>
    <property type="project" value="InterPro"/>
</dbReference>
<gene>
    <name evidence="6" type="ORF">IWT140_00468</name>
</gene>
<dbReference type="InterPro" id="IPR006127">
    <property type="entry name" value="ZnuA-like"/>
</dbReference>
<name>A0A1Z5IM81_9LACO</name>
<dbReference type="AlphaFoldDB" id="A0A1Z5IM81"/>